<accession>A0AAW5K942</accession>
<evidence type="ECO:0000256" key="1">
    <source>
        <dbReference type="ARBA" id="ARBA00023015"/>
    </source>
</evidence>
<keyword evidence="7" id="KW-1185">Reference proteome</keyword>
<dbReference type="SUPFAM" id="SSF46785">
    <property type="entry name" value="Winged helix' DNA-binding domain"/>
    <property type="match status" value="1"/>
</dbReference>
<gene>
    <name evidence="6" type="ORF">NE630_10315</name>
</gene>
<dbReference type="Proteomes" id="UP001205919">
    <property type="component" value="Unassembled WGS sequence"/>
</dbReference>
<dbReference type="Pfam" id="PF09339">
    <property type="entry name" value="HTH_IclR"/>
    <property type="match status" value="1"/>
</dbReference>
<sequence>MKEDLQYINSIMRAINILEIMAEEGLSMGITDISKRLDLHKSTTFNIVKTLEKCGWLVQNKQTNLYHIGFGPLKVAASALQNNNERDAILHEMETIAQTINEDVVLSAVSSGVGLCIEKCVSNNALVTSSKPGSTVPLHRGATGKILLAFQSEKFIDAVYQDNQDDIPVSRQQFEESLRKIKAQRYSFTSAEFDDGVSAIAVPVMDAGGAFLYGLSVAGPIARIEEKGVSDIVCQLTQAARRITDHIRILSIKL</sequence>
<dbReference type="Gene3D" id="1.10.10.10">
    <property type="entry name" value="Winged helix-like DNA-binding domain superfamily/Winged helix DNA-binding domain"/>
    <property type="match status" value="1"/>
</dbReference>
<proteinExistence type="predicted"/>
<dbReference type="InterPro" id="IPR029016">
    <property type="entry name" value="GAF-like_dom_sf"/>
</dbReference>
<dbReference type="EMBL" id="JANFYT010000021">
    <property type="protein sequence ID" value="MCQ4814822.1"/>
    <property type="molecule type" value="Genomic_DNA"/>
</dbReference>
<evidence type="ECO:0000256" key="2">
    <source>
        <dbReference type="ARBA" id="ARBA00023125"/>
    </source>
</evidence>
<dbReference type="InterPro" id="IPR005471">
    <property type="entry name" value="Tscrpt_reg_IclR_N"/>
</dbReference>
<evidence type="ECO:0000259" key="4">
    <source>
        <dbReference type="PROSITE" id="PS51077"/>
    </source>
</evidence>
<reference evidence="6 7" key="1">
    <citation type="submission" date="2022-06" db="EMBL/GenBank/DDBJ databases">
        <title>Isolation of gut microbiota from human fecal samples.</title>
        <authorList>
            <person name="Pamer E.G."/>
            <person name="Barat B."/>
            <person name="Waligurski E."/>
            <person name="Medina S."/>
            <person name="Paddock L."/>
            <person name="Mostad J."/>
        </authorList>
    </citation>
    <scope>NUCLEOTIDE SEQUENCE [LARGE SCALE GENOMIC DNA]</scope>
    <source>
        <strain evidence="6 7">DFI.9.90</strain>
    </source>
</reference>
<feature type="domain" description="HTH iclR-type" evidence="4">
    <location>
        <begin position="8"/>
        <end position="70"/>
    </location>
</feature>
<dbReference type="GO" id="GO:0003700">
    <property type="term" value="F:DNA-binding transcription factor activity"/>
    <property type="evidence" value="ECO:0007669"/>
    <property type="project" value="TreeGrafter"/>
</dbReference>
<dbReference type="SMART" id="SM00346">
    <property type="entry name" value="HTH_ICLR"/>
    <property type="match status" value="1"/>
</dbReference>
<organism evidence="6 7">
    <name type="scientific">Cloacibacillus evryensis</name>
    <dbReference type="NCBI Taxonomy" id="508460"/>
    <lineage>
        <taxon>Bacteria</taxon>
        <taxon>Thermotogati</taxon>
        <taxon>Synergistota</taxon>
        <taxon>Synergistia</taxon>
        <taxon>Synergistales</taxon>
        <taxon>Synergistaceae</taxon>
        <taxon>Cloacibacillus</taxon>
    </lineage>
</organism>
<dbReference type="PANTHER" id="PTHR30136">
    <property type="entry name" value="HELIX-TURN-HELIX TRANSCRIPTIONAL REGULATOR, ICLR FAMILY"/>
    <property type="match status" value="1"/>
</dbReference>
<dbReference type="InterPro" id="IPR050707">
    <property type="entry name" value="HTH_MetabolicPath_Reg"/>
</dbReference>
<keyword evidence="1" id="KW-0805">Transcription regulation</keyword>
<protein>
    <submittedName>
        <fullName evidence="6">IclR family transcriptional regulator</fullName>
    </submittedName>
</protein>
<dbReference type="GeneID" id="95755552"/>
<dbReference type="PROSITE" id="PS51078">
    <property type="entry name" value="ICLR_ED"/>
    <property type="match status" value="1"/>
</dbReference>
<dbReference type="Gene3D" id="3.30.450.40">
    <property type="match status" value="1"/>
</dbReference>
<feature type="domain" description="IclR-ED" evidence="5">
    <location>
        <begin position="71"/>
        <end position="249"/>
    </location>
</feature>
<evidence type="ECO:0000259" key="5">
    <source>
        <dbReference type="PROSITE" id="PS51078"/>
    </source>
</evidence>
<dbReference type="GO" id="GO:0003677">
    <property type="term" value="F:DNA binding"/>
    <property type="evidence" value="ECO:0007669"/>
    <property type="project" value="UniProtKB-KW"/>
</dbReference>
<keyword evidence="2" id="KW-0238">DNA-binding</keyword>
<evidence type="ECO:0000256" key="3">
    <source>
        <dbReference type="ARBA" id="ARBA00023163"/>
    </source>
</evidence>
<dbReference type="InterPro" id="IPR036390">
    <property type="entry name" value="WH_DNA-bd_sf"/>
</dbReference>
<keyword evidence="3" id="KW-0804">Transcription</keyword>
<dbReference type="RefSeq" id="WP_034441979.1">
    <property type="nucleotide sequence ID" value="NZ_DBEWVB010000074.1"/>
</dbReference>
<evidence type="ECO:0000313" key="7">
    <source>
        <dbReference type="Proteomes" id="UP001205919"/>
    </source>
</evidence>
<dbReference type="Pfam" id="PF01614">
    <property type="entry name" value="IclR_C"/>
    <property type="match status" value="1"/>
</dbReference>
<dbReference type="GO" id="GO:0045892">
    <property type="term" value="P:negative regulation of DNA-templated transcription"/>
    <property type="evidence" value="ECO:0007669"/>
    <property type="project" value="TreeGrafter"/>
</dbReference>
<dbReference type="PROSITE" id="PS51077">
    <property type="entry name" value="HTH_ICLR"/>
    <property type="match status" value="1"/>
</dbReference>
<name>A0AAW5K942_9BACT</name>
<dbReference type="AlphaFoldDB" id="A0AAW5K942"/>
<dbReference type="InterPro" id="IPR014757">
    <property type="entry name" value="Tscrpt_reg_IclR_C"/>
</dbReference>
<evidence type="ECO:0000313" key="6">
    <source>
        <dbReference type="EMBL" id="MCQ4814822.1"/>
    </source>
</evidence>
<dbReference type="InterPro" id="IPR036388">
    <property type="entry name" value="WH-like_DNA-bd_sf"/>
</dbReference>
<dbReference type="SUPFAM" id="SSF55781">
    <property type="entry name" value="GAF domain-like"/>
    <property type="match status" value="1"/>
</dbReference>
<dbReference type="PANTHER" id="PTHR30136:SF7">
    <property type="entry name" value="HTH-TYPE TRANSCRIPTIONAL REGULATOR KDGR-RELATED"/>
    <property type="match status" value="1"/>
</dbReference>
<comment type="caution">
    <text evidence="6">The sequence shown here is derived from an EMBL/GenBank/DDBJ whole genome shotgun (WGS) entry which is preliminary data.</text>
</comment>